<proteinExistence type="predicted"/>
<dbReference type="PANTHER" id="PTHR34351">
    <property type="entry name" value="SLR1927 PROTEIN-RELATED"/>
    <property type="match status" value="1"/>
</dbReference>
<reference evidence="2" key="1">
    <citation type="submission" date="2007-05" db="EMBL/GenBank/DDBJ databases">
        <title>Complete sequence of Thermotoga petrophila RKU-1.</title>
        <authorList>
            <consortium name="US DOE Joint Genome Institute"/>
            <person name="Copeland A."/>
            <person name="Lucas S."/>
            <person name="Lapidus A."/>
            <person name="Barry K."/>
            <person name="Glavina del Rio T."/>
            <person name="Dalin E."/>
            <person name="Tice H."/>
            <person name="Pitluck S."/>
            <person name="Sims D."/>
            <person name="Brettin T."/>
            <person name="Bruce D."/>
            <person name="Detter J.C."/>
            <person name="Han C."/>
            <person name="Tapia R."/>
            <person name="Schmutz J."/>
            <person name="Larimer F."/>
            <person name="Land M."/>
            <person name="Hauser L."/>
            <person name="Kyrpides N."/>
            <person name="Mikhailova N."/>
            <person name="Nelson K."/>
            <person name="Gogarten J.P."/>
            <person name="Noll K."/>
            <person name="Richardson P."/>
        </authorList>
    </citation>
    <scope>NUCLEOTIDE SEQUENCE [LARGE SCALE GENOMIC DNA]</scope>
    <source>
        <strain evidence="2">ATCC BAA-488 / DSM 13995 / JCM 10881 / RKU-1</strain>
    </source>
</reference>
<evidence type="ECO:0000313" key="1">
    <source>
        <dbReference type="EMBL" id="ABQ47618.1"/>
    </source>
</evidence>
<dbReference type="Proteomes" id="UP000006558">
    <property type="component" value="Chromosome"/>
</dbReference>
<evidence type="ECO:0000313" key="2">
    <source>
        <dbReference type="Proteomes" id="UP000006558"/>
    </source>
</evidence>
<accession>A5IN45</accession>
<name>A5IN45_THEP1</name>
<sequence length="412" mass="48124">MRVRKKPLVILTIFSVAVWIFTQNNIFLLMVFFVVTRWLDLFLTLKTIPKIKIERQITKTRLFVDEKAEMIYEISYSGPLRLSMKLNPSLSPVRFFKKDTEEISLTPSSSKKLVFVFSFGTRGKKILKGFSITIEDTFATFSVEKEFNVEDEVIVFPEYVPIEFYKEALKELLPGRKSPQRLLEDNTMLKGLRDYNGEPMNKIHWKASARYGKLLVKEHDHTALGRVKILLDLNLPKDVQLGEVWKELRRYYEEEVVRFVASMVKDLKERHTPVELTVIGEEIWKNRDRDWVVDFELLATVRGTDNPRSDTKSVLETVAFDPSDTVLLFCVHLTEQELPLLLRIRSQVSKLIVFVIPYGLRDPNTKPFRSYLLMRKDLLDLLEKVKLLEENHVIVRGVQENMTVQEVIESVP</sequence>
<gene>
    <name evidence="1" type="ordered locus">Tpet_1612</name>
</gene>
<dbReference type="PANTHER" id="PTHR34351:SF1">
    <property type="entry name" value="SLR1927 PROTEIN"/>
    <property type="match status" value="1"/>
</dbReference>
<dbReference type="EMBL" id="CP000702">
    <property type="protein sequence ID" value="ABQ47618.1"/>
    <property type="molecule type" value="Genomic_DNA"/>
</dbReference>
<protein>
    <submittedName>
        <fullName evidence="1">Uncharacterized protein</fullName>
    </submittedName>
</protein>
<dbReference type="STRING" id="390874.Tpet_1612"/>
<dbReference type="HOGENOM" id="CLU_666904_0_0_0"/>
<organism evidence="1 2">
    <name type="scientific">Thermotoga petrophila (strain ATCC BAA-488 / DSM 13995 / JCM 10881 / RKU-1)</name>
    <dbReference type="NCBI Taxonomy" id="390874"/>
    <lineage>
        <taxon>Bacteria</taxon>
        <taxon>Thermotogati</taxon>
        <taxon>Thermotogota</taxon>
        <taxon>Thermotogae</taxon>
        <taxon>Thermotogales</taxon>
        <taxon>Thermotogaceae</taxon>
        <taxon>Thermotoga</taxon>
    </lineage>
</organism>
<reference evidence="1 2" key="2">
    <citation type="journal article" date="2009" name="Proc. Natl. Acad. Sci. U.S.A.">
        <title>On the chimeric nature, thermophilic origin, and phylogenetic placement of the Thermotogales.</title>
        <authorList>
            <person name="Zhaxybayeva O."/>
            <person name="Swithers K.S."/>
            <person name="Lapierre P."/>
            <person name="Fournier G.P."/>
            <person name="Bickhart D.M."/>
            <person name="DeBoy R.T."/>
            <person name="Nelson K.E."/>
            <person name="Nesbo C.L."/>
            <person name="Doolittle W.F."/>
            <person name="Gogarten J.P."/>
            <person name="Noll K.M."/>
        </authorList>
    </citation>
    <scope>NUCLEOTIDE SEQUENCE [LARGE SCALE GENOMIC DNA]</scope>
    <source>
        <strain evidence="2">ATCC BAA-488 / DSM 13995 / JCM 10881 / RKU-1</strain>
    </source>
</reference>
<dbReference type="AlphaFoldDB" id="A5IN45"/>
<dbReference type="RefSeq" id="WP_011944027.1">
    <property type="nucleotide sequence ID" value="NC_009486.1"/>
</dbReference>
<dbReference type="eggNOG" id="COG1721">
    <property type="taxonomic scope" value="Bacteria"/>
</dbReference>
<dbReference type="KEGG" id="tpt:Tpet_1612"/>